<protein>
    <submittedName>
        <fullName evidence="2">Uncharacterized protein</fullName>
    </submittedName>
</protein>
<feature type="signal peptide" evidence="1">
    <location>
        <begin position="1"/>
        <end position="20"/>
    </location>
</feature>
<gene>
    <name evidence="2" type="ORF">F896_02115</name>
    <name evidence="3" type="ORF">Q3V53_13360</name>
</gene>
<comment type="caution">
    <text evidence="2">The sequence shown here is derived from an EMBL/GenBank/DDBJ whole genome shotgun (WGS) entry which is preliminary data.</text>
</comment>
<reference evidence="2 4" key="1">
    <citation type="submission" date="2013-03" db="EMBL/GenBank/DDBJ databases">
        <title>The Genome Sequence of Acinetobacter sp. CIP 110321.</title>
        <authorList>
            <consortium name="The Broad Institute Genome Sequencing Platform"/>
            <consortium name="The Broad Institute Genome Sequencing Center for Infectious Disease"/>
            <person name="Cerqueira G."/>
            <person name="Feldgarden M."/>
            <person name="Courvalin P."/>
            <person name="Perichon B."/>
            <person name="Grillot-Courvalin C."/>
            <person name="Clermont D."/>
            <person name="Rocha E."/>
            <person name="Yoon E.-J."/>
            <person name="Nemec A."/>
            <person name="Walker B."/>
            <person name="Young S.K."/>
            <person name="Zeng Q."/>
            <person name="Gargeya S."/>
            <person name="Fitzgerald M."/>
            <person name="Haas B."/>
            <person name="Abouelleil A."/>
            <person name="Alvarado L."/>
            <person name="Arachchi H.M."/>
            <person name="Berlin A.M."/>
            <person name="Chapman S.B."/>
            <person name="Dewar J."/>
            <person name="Goldberg J."/>
            <person name="Griggs A."/>
            <person name="Gujja S."/>
            <person name="Hansen M."/>
            <person name="Howarth C."/>
            <person name="Imamovic A."/>
            <person name="Larimer J."/>
            <person name="McCowan C."/>
            <person name="Murphy C."/>
            <person name="Neiman D."/>
            <person name="Pearson M."/>
            <person name="Priest M."/>
            <person name="Roberts A."/>
            <person name="Saif S."/>
            <person name="Shea T."/>
            <person name="Sisk P."/>
            <person name="Sykes S."/>
            <person name="Wortman J."/>
            <person name="Nusbaum C."/>
            <person name="Birren B."/>
        </authorList>
    </citation>
    <scope>NUCLEOTIDE SEQUENCE [LARGE SCALE GENOMIC DNA]</scope>
    <source>
        <strain evidence="2 4">CIP 110321</strain>
    </source>
</reference>
<reference evidence="3 5" key="2">
    <citation type="submission" date="2023-07" db="EMBL/GenBank/DDBJ databases">
        <title>A novel proteolytic Acinetobacter species.</title>
        <authorList>
            <person name="Nemec A."/>
            <person name="Radolfova-Krizova L."/>
        </authorList>
    </citation>
    <scope>NUCLEOTIDE SEQUENCE [LARGE SCALE GENOMIC DNA]</scope>
    <source>
        <strain evidence="3 5">NIPH 1865</strain>
    </source>
</reference>
<dbReference type="PATRIC" id="fig|1217699.3.peg.2053"/>
<dbReference type="EMBL" id="JAUMJH010000033">
    <property type="protein sequence ID" value="MDO3658168.1"/>
    <property type="molecule type" value="Genomic_DNA"/>
</dbReference>
<evidence type="ECO:0000256" key="1">
    <source>
        <dbReference type="SAM" id="SignalP"/>
    </source>
</evidence>
<keyword evidence="1" id="KW-0732">Signal</keyword>
<feature type="chain" id="PRO_5004470902" evidence="1">
    <location>
        <begin position="21"/>
        <end position="44"/>
    </location>
</feature>
<name>R9AZZ7_9GAMM</name>
<dbReference type="Proteomes" id="UP000016203">
    <property type="component" value="Unassembled WGS sequence"/>
</dbReference>
<evidence type="ECO:0000313" key="3">
    <source>
        <dbReference type="EMBL" id="MDO3658168.1"/>
    </source>
</evidence>
<evidence type="ECO:0000313" key="5">
    <source>
        <dbReference type="Proteomes" id="UP001168902"/>
    </source>
</evidence>
<dbReference type="EMBL" id="AQFL01000012">
    <property type="protein sequence ID" value="EOR07742.1"/>
    <property type="molecule type" value="Genomic_DNA"/>
</dbReference>
<accession>R9AZZ7</accession>
<keyword evidence="5" id="KW-1185">Reference proteome</keyword>
<sequence>MKKVLLSLAILVTVSSGAMAADTAKNDTAFIGGGCGFSCGGGGR</sequence>
<organism evidence="2 4">
    <name type="scientific">Acinetobacter genomosp. 15BJ</name>
    <dbReference type="NCBI Taxonomy" id="106651"/>
    <lineage>
        <taxon>Bacteria</taxon>
        <taxon>Pseudomonadati</taxon>
        <taxon>Pseudomonadota</taxon>
        <taxon>Gammaproteobacteria</taxon>
        <taxon>Moraxellales</taxon>
        <taxon>Moraxellaceae</taxon>
        <taxon>Acinetobacter</taxon>
    </lineage>
</organism>
<evidence type="ECO:0000313" key="2">
    <source>
        <dbReference type="EMBL" id="EOR07742.1"/>
    </source>
</evidence>
<dbReference type="AlphaFoldDB" id="R9AZZ7"/>
<dbReference type="HOGENOM" id="CLU_3194907_0_0_6"/>
<dbReference type="RefSeq" id="WP_016163797.1">
    <property type="nucleotide sequence ID" value="NZ_JAKZGC010000005.1"/>
</dbReference>
<proteinExistence type="predicted"/>
<evidence type="ECO:0000313" key="4">
    <source>
        <dbReference type="Proteomes" id="UP000016203"/>
    </source>
</evidence>
<dbReference type="Proteomes" id="UP001168902">
    <property type="component" value="Unassembled WGS sequence"/>
</dbReference>